<dbReference type="SUPFAM" id="SSF46785">
    <property type="entry name" value="Winged helix' DNA-binding domain"/>
    <property type="match status" value="1"/>
</dbReference>
<dbReference type="InterPro" id="IPR010248">
    <property type="entry name" value="His_ut_repres"/>
</dbReference>
<dbReference type="SMART" id="SM00866">
    <property type="entry name" value="UTRA"/>
    <property type="match status" value="1"/>
</dbReference>
<dbReference type="GO" id="GO:0045892">
    <property type="term" value="P:negative regulation of DNA-templated transcription"/>
    <property type="evidence" value="ECO:0007669"/>
    <property type="project" value="UniProtKB-UniRule"/>
</dbReference>
<dbReference type="Pfam" id="PF07702">
    <property type="entry name" value="UTRA"/>
    <property type="match status" value="1"/>
</dbReference>
<dbReference type="FunFam" id="1.10.10.10:FF:000079">
    <property type="entry name" value="GntR family transcriptional regulator"/>
    <property type="match status" value="1"/>
</dbReference>
<keyword evidence="1" id="KW-0805">Transcription regulation</keyword>
<dbReference type="SMART" id="SM00345">
    <property type="entry name" value="HTH_GNTR"/>
    <property type="match status" value="1"/>
</dbReference>
<protein>
    <recommendedName>
        <fullName evidence="4">Histidine utilization repressor</fullName>
    </recommendedName>
</protein>
<dbReference type="InterPro" id="IPR036390">
    <property type="entry name" value="WH_DNA-bd_sf"/>
</dbReference>
<dbReference type="EMBL" id="JAGWCR010000006">
    <property type="protein sequence ID" value="MBS3649532.1"/>
    <property type="molecule type" value="Genomic_DNA"/>
</dbReference>
<dbReference type="GO" id="GO:0006547">
    <property type="term" value="P:L-histidine metabolic process"/>
    <property type="evidence" value="ECO:0007669"/>
    <property type="project" value="UniProtKB-UniRule"/>
</dbReference>
<name>A0A942I2E1_9HYPH</name>
<dbReference type="InterPro" id="IPR028978">
    <property type="entry name" value="Chorismate_lyase_/UTRA_dom_sf"/>
</dbReference>
<reference evidence="7" key="1">
    <citation type="submission" date="2021-04" db="EMBL/GenBank/DDBJ databases">
        <title>Pseudaminobacter soli sp. nov., isolated from paddy soil contaminated by heavy metals.</title>
        <authorList>
            <person name="Zhang K."/>
        </authorList>
    </citation>
    <scope>NUCLEOTIDE SEQUENCE</scope>
    <source>
        <strain evidence="7">19-2017</strain>
    </source>
</reference>
<dbReference type="PANTHER" id="PTHR44846:SF16">
    <property type="entry name" value="TRANSCRIPTIONAL REGULATOR PHNF-RELATED"/>
    <property type="match status" value="1"/>
</dbReference>
<dbReference type="RefSeq" id="WP_188255091.1">
    <property type="nucleotide sequence ID" value="NZ_JABVCF010000006.1"/>
</dbReference>
<gene>
    <name evidence="7" type="primary">hutC</name>
    <name evidence="7" type="ORF">KEU06_13025</name>
</gene>
<dbReference type="PROSITE" id="PS50949">
    <property type="entry name" value="HTH_GNTR"/>
    <property type="match status" value="1"/>
</dbReference>
<dbReference type="GO" id="GO:0003700">
    <property type="term" value="F:DNA-binding transcription factor activity"/>
    <property type="evidence" value="ECO:0007669"/>
    <property type="project" value="UniProtKB-UniRule"/>
</dbReference>
<keyword evidence="8" id="KW-1185">Reference proteome</keyword>
<accession>A0A942I2E1</accession>
<evidence type="ECO:0000256" key="3">
    <source>
        <dbReference type="ARBA" id="ARBA00023163"/>
    </source>
</evidence>
<evidence type="ECO:0000313" key="7">
    <source>
        <dbReference type="EMBL" id="MBS3649532.1"/>
    </source>
</evidence>
<dbReference type="Gene3D" id="3.40.1410.10">
    <property type="entry name" value="Chorismate lyase-like"/>
    <property type="match status" value="1"/>
</dbReference>
<feature type="region of interest" description="Disordered" evidence="5">
    <location>
        <begin position="1"/>
        <end position="22"/>
    </location>
</feature>
<dbReference type="NCBIfam" id="TIGR02018">
    <property type="entry name" value="his_ut_repres"/>
    <property type="match status" value="1"/>
</dbReference>
<keyword evidence="2" id="KW-0238">DNA-binding</keyword>
<comment type="caution">
    <text evidence="7">The sequence shown here is derived from an EMBL/GenBank/DDBJ whole genome shotgun (WGS) entry which is preliminary data.</text>
</comment>
<dbReference type="InterPro" id="IPR050679">
    <property type="entry name" value="Bact_HTH_transcr_reg"/>
</dbReference>
<dbReference type="InterPro" id="IPR036388">
    <property type="entry name" value="WH-like_DNA-bd_sf"/>
</dbReference>
<evidence type="ECO:0000256" key="4">
    <source>
        <dbReference type="NCBIfam" id="TIGR02018"/>
    </source>
</evidence>
<feature type="domain" description="HTH gntR-type" evidence="6">
    <location>
        <begin position="20"/>
        <end position="88"/>
    </location>
</feature>
<evidence type="ECO:0000256" key="2">
    <source>
        <dbReference type="ARBA" id="ARBA00023125"/>
    </source>
</evidence>
<dbReference type="Gene3D" id="1.10.10.10">
    <property type="entry name" value="Winged helix-like DNA-binding domain superfamily/Winged helix DNA-binding domain"/>
    <property type="match status" value="1"/>
</dbReference>
<keyword evidence="3" id="KW-0804">Transcription</keyword>
<evidence type="ECO:0000313" key="8">
    <source>
        <dbReference type="Proteomes" id="UP000680348"/>
    </source>
</evidence>
<dbReference type="PANTHER" id="PTHR44846">
    <property type="entry name" value="MANNOSYL-D-GLYCERATE TRANSPORT/METABOLISM SYSTEM REPRESSOR MNGR-RELATED"/>
    <property type="match status" value="1"/>
</dbReference>
<dbReference type="Proteomes" id="UP000680348">
    <property type="component" value="Unassembled WGS sequence"/>
</dbReference>
<dbReference type="GO" id="GO:0003677">
    <property type="term" value="F:DNA binding"/>
    <property type="evidence" value="ECO:0007669"/>
    <property type="project" value="UniProtKB-UniRule"/>
</dbReference>
<proteinExistence type="predicted"/>
<sequence length="250" mass="27416">MEATETTPSKPAAPQSGKANSLHERIVSDITGRIVSGSWQPGHRIPFEHELAAEYDCSRMTVNKALAQLARSGMVERRRRSGSFVRRPHSQAAVLQIHDIRSEVEALGLPYRYQLLARQVRRANADDRERLGLGASPRVLEIASLHFAGARPFCDENRLINLGAVPEAENEGFEGNAPGPWLVAKIPWSVAEHRIHAAAADAALASALDIRPGTPCLVVERQTWSAEQPVTQARFTYPGDGHVLVARFTP</sequence>
<dbReference type="InterPro" id="IPR000524">
    <property type="entry name" value="Tscrpt_reg_HTH_GntR"/>
</dbReference>
<dbReference type="InterPro" id="IPR011663">
    <property type="entry name" value="UTRA"/>
</dbReference>
<evidence type="ECO:0000256" key="5">
    <source>
        <dbReference type="SAM" id="MobiDB-lite"/>
    </source>
</evidence>
<evidence type="ECO:0000256" key="1">
    <source>
        <dbReference type="ARBA" id="ARBA00023015"/>
    </source>
</evidence>
<evidence type="ECO:0000259" key="6">
    <source>
        <dbReference type="PROSITE" id="PS50949"/>
    </source>
</evidence>
<dbReference type="Pfam" id="PF00392">
    <property type="entry name" value="GntR"/>
    <property type="match status" value="1"/>
</dbReference>
<dbReference type="SUPFAM" id="SSF64288">
    <property type="entry name" value="Chorismate lyase-like"/>
    <property type="match status" value="1"/>
</dbReference>
<organism evidence="7 8">
    <name type="scientific">Pseudaminobacter soli</name>
    <name type="common">ex Zhang et al. 2022</name>
    <dbReference type="NCBI Taxonomy" id="2831468"/>
    <lineage>
        <taxon>Bacteria</taxon>
        <taxon>Pseudomonadati</taxon>
        <taxon>Pseudomonadota</taxon>
        <taxon>Alphaproteobacteria</taxon>
        <taxon>Hyphomicrobiales</taxon>
        <taxon>Phyllobacteriaceae</taxon>
        <taxon>Pseudaminobacter</taxon>
    </lineage>
</organism>
<dbReference type="PRINTS" id="PR00035">
    <property type="entry name" value="HTHGNTR"/>
</dbReference>
<dbReference type="CDD" id="cd07377">
    <property type="entry name" value="WHTH_GntR"/>
    <property type="match status" value="1"/>
</dbReference>
<dbReference type="AlphaFoldDB" id="A0A942I2E1"/>